<dbReference type="InterPro" id="IPR043129">
    <property type="entry name" value="ATPase_NBD"/>
</dbReference>
<dbReference type="InterPro" id="IPR005338">
    <property type="entry name" value="Anhydro_N_Ac-Mur_kinase"/>
</dbReference>
<accession>A0ABS8GU14</accession>
<keyword evidence="2" id="KW-1185">Reference proteome</keyword>
<sequence length="358" mass="39181">MHATSYVLLGVMSGTSLDGVDLAYVRFQKSENWRYEVLQSETIPYTKDWVGRLEHAVSLSADALQLLDEDYTRYLSSLINAFVKKHPIRHFDAIASHGHTILHRPEAGLTYQIGNLPELADYTGKLVICDFRVQDVALGGQGAPLVPIGDRLLFADYAACLNIGGFANVSFEEAGRRVAYDICPTNIVLNTYARKLGLDFDRDGAIARSGSVHSPTLEQLNTLAYYQKPAPKSLGLEWVTETIFPILKDSQLSVPDCIATYTEHMAAQIAQNLRFSVAGAARKTILITGGGAYNSFLIERIAALSNLALIIPDAQTIEFKEALIFAFMGVLRLRNTPNVLGCVTGAPQDHCAGLVYSP</sequence>
<reference evidence="1 2" key="1">
    <citation type="submission" date="2021-11" db="EMBL/GenBank/DDBJ databases">
        <title>Seasonal and diel survey of microbial diversity of the Tyrrhenian coast.</title>
        <authorList>
            <person name="Gattoni G."/>
            <person name="Corral P."/>
        </authorList>
    </citation>
    <scope>NUCLEOTIDE SEQUENCE [LARGE SCALE GENOMIC DNA]</scope>
    <source>
        <strain evidence="1 2">Mr9</strain>
    </source>
</reference>
<dbReference type="NCBIfam" id="NF007144">
    <property type="entry name" value="PRK09585.2-3"/>
    <property type="match status" value="1"/>
</dbReference>
<dbReference type="RefSeq" id="WP_228230582.1">
    <property type="nucleotide sequence ID" value="NZ_JAJGMW010000015.1"/>
</dbReference>
<dbReference type="EMBL" id="JAJGMW010000015">
    <property type="protein sequence ID" value="MCC4213499.1"/>
    <property type="molecule type" value="Genomic_DNA"/>
</dbReference>
<organism evidence="1 2">
    <name type="scientific">Leeuwenhoekiella parthenopeia</name>
    <dbReference type="NCBI Taxonomy" id="2890320"/>
    <lineage>
        <taxon>Bacteria</taxon>
        <taxon>Pseudomonadati</taxon>
        <taxon>Bacteroidota</taxon>
        <taxon>Flavobacteriia</taxon>
        <taxon>Flavobacteriales</taxon>
        <taxon>Flavobacteriaceae</taxon>
        <taxon>Leeuwenhoekiella</taxon>
    </lineage>
</organism>
<name>A0ABS8GU14_9FLAO</name>
<dbReference type="PANTHER" id="PTHR30605:SF0">
    <property type="entry name" value="ANHYDRO-N-ACETYLMURAMIC ACID KINASE"/>
    <property type="match status" value="1"/>
</dbReference>
<keyword evidence="1" id="KW-0418">Kinase</keyword>
<dbReference type="Gene3D" id="3.30.420.40">
    <property type="match status" value="2"/>
</dbReference>
<proteinExistence type="predicted"/>
<comment type="caution">
    <text evidence="1">The sequence shown here is derived from an EMBL/GenBank/DDBJ whole genome shotgun (WGS) entry which is preliminary data.</text>
</comment>
<dbReference type="SUPFAM" id="SSF53067">
    <property type="entry name" value="Actin-like ATPase domain"/>
    <property type="match status" value="1"/>
</dbReference>
<evidence type="ECO:0000313" key="2">
    <source>
        <dbReference type="Proteomes" id="UP001197770"/>
    </source>
</evidence>
<dbReference type="PANTHER" id="PTHR30605">
    <property type="entry name" value="ANHYDRO-N-ACETYLMURAMIC ACID KINASE"/>
    <property type="match status" value="1"/>
</dbReference>
<dbReference type="Proteomes" id="UP001197770">
    <property type="component" value="Unassembled WGS sequence"/>
</dbReference>
<gene>
    <name evidence="1" type="ORF">LLW17_12270</name>
</gene>
<dbReference type="GO" id="GO:0016301">
    <property type="term" value="F:kinase activity"/>
    <property type="evidence" value="ECO:0007669"/>
    <property type="project" value="UniProtKB-KW"/>
</dbReference>
<dbReference type="Pfam" id="PF03702">
    <property type="entry name" value="AnmK"/>
    <property type="match status" value="1"/>
</dbReference>
<protein>
    <submittedName>
        <fullName evidence="1">Anhydro-N-acetylmuramic acid kinase</fullName>
        <ecNumber evidence="1">2.7.1.170</ecNumber>
    </submittedName>
</protein>
<dbReference type="EC" id="2.7.1.170" evidence="1"/>
<evidence type="ECO:0000313" key="1">
    <source>
        <dbReference type="EMBL" id="MCC4213499.1"/>
    </source>
</evidence>
<keyword evidence="1" id="KW-0808">Transferase</keyword>